<keyword evidence="3" id="KW-0804">Transcription</keyword>
<dbReference type="EMBL" id="SNWQ01000009">
    <property type="protein sequence ID" value="TDO47191.1"/>
    <property type="molecule type" value="Genomic_DNA"/>
</dbReference>
<evidence type="ECO:0000256" key="1">
    <source>
        <dbReference type="ARBA" id="ARBA00023015"/>
    </source>
</evidence>
<keyword evidence="1" id="KW-0805">Transcription regulation</keyword>
<dbReference type="PANTHER" id="PTHR43537:SF45">
    <property type="entry name" value="GNTR FAMILY REGULATORY PROTEIN"/>
    <property type="match status" value="1"/>
</dbReference>
<accession>A0A4R6KB87</accession>
<comment type="caution">
    <text evidence="6">The sequence shown here is derived from an EMBL/GenBank/DDBJ whole genome shotgun (WGS) entry which is preliminary data.</text>
</comment>
<dbReference type="PANTHER" id="PTHR43537">
    <property type="entry name" value="TRANSCRIPTIONAL REGULATOR, GNTR FAMILY"/>
    <property type="match status" value="1"/>
</dbReference>
<feature type="domain" description="HTH gntR-type" evidence="5">
    <location>
        <begin position="28"/>
        <end position="95"/>
    </location>
</feature>
<evidence type="ECO:0000313" key="6">
    <source>
        <dbReference type="EMBL" id="TDO47191.1"/>
    </source>
</evidence>
<dbReference type="Proteomes" id="UP000295388">
    <property type="component" value="Unassembled WGS sequence"/>
</dbReference>
<dbReference type="GO" id="GO:0003700">
    <property type="term" value="F:DNA-binding transcription factor activity"/>
    <property type="evidence" value="ECO:0007669"/>
    <property type="project" value="InterPro"/>
</dbReference>
<dbReference type="GO" id="GO:0003677">
    <property type="term" value="F:DNA binding"/>
    <property type="evidence" value="ECO:0007669"/>
    <property type="project" value="UniProtKB-KW"/>
</dbReference>
<evidence type="ECO:0000256" key="3">
    <source>
        <dbReference type="ARBA" id="ARBA00023163"/>
    </source>
</evidence>
<name>A0A4R6KB87_9ACTN</name>
<dbReference type="InterPro" id="IPR011711">
    <property type="entry name" value="GntR_C"/>
</dbReference>
<dbReference type="InterPro" id="IPR008920">
    <property type="entry name" value="TF_FadR/GntR_C"/>
</dbReference>
<dbReference type="CDD" id="cd07377">
    <property type="entry name" value="WHTH_GntR"/>
    <property type="match status" value="1"/>
</dbReference>
<feature type="compositionally biased region" description="Basic and acidic residues" evidence="4">
    <location>
        <begin position="220"/>
        <end position="230"/>
    </location>
</feature>
<gene>
    <name evidence="6" type="ORF">EV643_10983</name>
</gene>
<evidence type="ECO:0000256" key="4">
    <source>
        <dbReference type="SAM" id="MobiDB-lite"/>
    </source>
</evidence>
<evidence type="ECO:0000256" key="2">
    <source>
        <dbReference type="ARBA" id="ARBA00023125"/>
    </source>
</evidence>
<feature type="region of interest" description="Disordered" evidence="4">
    <location>
        <begin position="220"/>
        <end position="256"/>
    </location>
</feature>
<dbReference type="Pfam" id="PF07729">
    <property type="entry name" value="FCD"/>
    <property type="match status" value="1"/>
</dbReference>
<evidence type="ECO:0000313" key="7">
    <source>
        <dbReference type="Proteomes" id="UP000295388"/>
    </source>
</evidence>
<dbReference type="Gene3D" id="1.10.10.10">
    <property type="entry name" value="Winged helix-like DNA-binding domain superfamily/Winged helix DNA-binding domain"/>
    <property type="match status" value="1"/>
</dbReference>
<keyword evidence="7" id="KW-1185">Reference proteome</keyword>
<dbReference type="PROSITE" id="PS50949">
    <property type="entry name" value="HTH_GNTR"/>
    <property type="match status" value="1"/>
</dbReference>
<dbReference type="InterPro" id="IPR036390">
    <property type="entry name" value="WH_DNA-bd_sf"/>
</dbReference>
<reference evidence="6 7" key="1">
    <citation type="submission" date="2019-03" db="EMBL/GenBank/DDBJ databases">
        <title>Genomic Encyclopedia of Type Strains, Phase III (KMG-III): the genomes of soil and plant-associated and newly described type strains.</title>
        <authorList>
            <person name="Whitman W."/>
        </authorList>
    </citation>
    <scope>NUCLEOTIDE SEQUENCE [LARGE SCALE GENOMIC DNA]</scope>
    <source>
        <strain evidence="6 7">VKM Ac-2527</strain>
    </source>
</reference>
<keyword evidence="2 6" id="KW-0238">DNA-binding</keyword>
<dbReference type="Pfam" id="PF00392">
    <property type="entry name" value="GntR"/>
    <property type="match status" value="1"/>
</dbReference>
<organism evidence="6 7">
    <name type="scientific">Kribbella caucasensis</name>
    <dbReference type="NCBI Taxonomy" id="2512215"/>
    <lineage>
        <taxon>Bacteria</taxon>
        <taxon>Bacillati</taxon>
        <taxon>Actinomycetota</taxon>
        <taxon>Actinomycetes</taxon>
        <taxon>Propionibacteriales</taxon>
        <taxon>Kribbellaceae</taxon>
        <taxon>Kribbella</taxon>
    </lineage>
</organism>
<dbReference type="SUPFAM" id="SSF48008">
    <property type="entry name" value="GntR ligand-binding domain-like"/>
    <property type="match status" value="1"/>
</dbReference>
<dbReference type="AlphaFoldDB" id="A0A4R6KB87"/>
<dbReference type="SMART" id="SM00345">
    <property type="entry name" value="HTH_GNTR"/>
    <property type="match status" value="1"/>
</dbReference>
<dbReference type="InterPro" id="IPR036388">
    <property type="entry name" value="WH-like_DNA-bd_sf"/>
</dbReference>
<dbReference type="InterPro" id="IPR000524">
    <property type="entry name" value="Tscrpt_reg_HTH_GntR"/>
</dbReference>
<dbReference type="SUPFAM" id="SSF46785">
    <property type="entry name" value="Winged helix' DNA-binding domain"/>
    <property type="match status" value="1"/>
</dbReference>
<dbReference type="Gene3D" id="1.20.120.530">
    <property type="entry name" value="GntR ligand-binding domain-like"/>
    <property type="match status" value="1"/>
</dbReference>
<evidence type="ECO:0000259" key="5">
    <source>
        <dbReference type="PROSITE" id="PS50949"/>
    </source>
</evidence>
<protein>
    <submittedName>
        <fullName evidence="6">DNA-binding GntR family transcriptional regulator</fullName>
    </submittedName>
</protein>
<sequence>MYGKDLMTTISAGPDSDGLAVRHVKRPTPLRESVYEALTEMIIDGTLERGRHLVEVELAGLLGVSRQPVREALQRLNNEGWVDLRPGFGAMVHVPAEDEVDQLLAARAALESESARLAARYASKEDVAQLRELCKVGTAFQDSGDIDGAVRTNGELHSKITAMSGNRFLVDFAGQVDRRVRWYYTPVAPVRGAASWREHARLVKAIGDGDEDKAAQIMREHTEHTRKAYHDLQASEATSPPPAEKKAAPRRRRTVS</sequence>
<proteinExistence type="predicted"/>
<dbReference type="SMART" id="SM00895">
    <property type="entry name" value="FCD"/>
    <property type="match status" value="1"/>
</dbReference>